<keyword evidence="4" id="KW-0443">Lipid metabolism</keyword>
<dbReference type="UniPathway" id="UPA00094"/>
<dbReference type="CDD" id="cd06850">
    <property type="entry name" value="biotinyl_domain"/>
    <property type="match status" value="1"/>
</dbReference>
<dbReference type="STRING" id="1399147.P618_200342"/>
<dbReference type="Proteomes" id="UP000019112">
    <property type="component" value="Unassembled WGS sequence"/>
</dbReference>
<dbReference type="OrthoDB" id="9811735at2"/>
<keyword evidence="4" id="KW-0444">Lipid biosynthesis</keyword>
<proteinExistence type="predicted"/>
<dbReference type="Pfam" id="PF00364">
    <property type="entry name" value="Biotin_lipoyl"/>
    <property type="match status" value="1"/>
</dbReference>
<keyword evidence="3 4" id="KW-0092">Biotin</keyword>
<dbReference type="PRINTS" id="PR01071">
    <property type="entry name" value="ACOABIOTINCC"/>
</dbReference>
<feature type="domain" description="Lipoyl-binding" evidence="5">
    <location>
        <begin position="90"/>
        <end position="166"/>
    </location>
</feature>
<accession>W6THN7</accession>
<dbReference type="SUPFAM" id="SSF51230">
    <property type="entry name" value="Single hybrid motif"/>
    <property type="match status" value="1"/>
</dbReference>
<name>W6THN7_HOLOB</name>
<evidence type="ECO:0000256" key="2">
    <source>
        <dbReference type="ARBA" id="ARBA00017562"/>
    </source>
</evidence>
<dbReference type="InterPro" id="IPR000089">
    <property type="entry name" value="Biotin_lipoyl"/>
</dbReference>
<comment type="caution">
    <text evidence="6">The sequence shown here is derived from an EMBL/GenBank/DDBJ whole genome shotgun (WGS) entry which is preliminary data.</text>
</comment>
<evidence type="ECO:0000259" key="5">
    <source>
        <dbReference type="PROSITE" id="PS50968"/>
    </source>
</evidence>
<comment type="function">
    <text evidence="1 4">This protein is a component of the acetyl coenzyme A carboxylase complex; first, biotin carboxylase catalyzes the carboxylation of the carrier protein and then the transcarboxylase transfers the carboxyl group to form malonyl-CoA.</text>
</comment>
<dbReference type="PANTHER" id="PTHR45266">
    <property type="entry name" value="OXALOACETATE DECARBOXYLASE ALPHA CHAIN"/>
    <property type="match status" value="1"/>
</dbReference>
<evidence type="ECO:0000256" key="3">
    <source>
        <dbReference type="ARBA" id="ARBA00023267"/>
    </source>
</evidence>
<dbReference type="eggNOG" id="COG0511">
    <property type="taxonomic scope" value="Bacteria"/>
</dbReference>
<evidence type="ECO:0000256" key="4">
    <source>
        <dbReference type="RuleBase" id="RU364072"/>
    </source>
</evidence>
<gene>
    <name evidence="6" type="ORF">P618_200342</name>
</gene>
<dbReference type="AlphaFoldDB" id="W6THN7"/>
<protein>
    <recommendedName>
        <fullName evidence="2 4">Biotin carboxyl carrier protein of acetyl-CoA carboxylase</fullName>
    </recommendedName>
</protein>
<organism evidence="6 7">
    <name type="scientific">Holospora obtusa F1</name>
    <dbReference type="NCBI Taxonomy" id="1399147"/>
    <lineage>
        <taxon>Bacteria</taxon>
        <taxon>Pseudomonadati</taxon>
        <taxon>Pseudomonadota</taxon>
        <taxon>Alphaproteobacteria</taxon>
        <taxon>Holosporales</taxon>
        <taxon>Holosporaceae</taxon>
        <taxon>Holospora</taxon>
    </lineage>
</organism>
<dbReference type="EMBL" id="AWTR02000043">
    <property type="protein sequence ID" value="ETZ07450.1"/>
    <property type="molecule type" value="Genomic_DNA"/>
</dbReference>
<dbReference type="RefSeq" id="WP_021827388.1">
    <property type="nucleotide sequence ID" value="NZ_AWTR02000043.1"/>
</dbReference>
<dbReference type="GO" id="GO:0006633">
    <property type="term" value="P:fatty acid biosynthetic process"/>
    <property type="evidence" value="ECO:0007669"/>
    <property type="project" value="UniProtKB-UniPathway"/>
</dbReference>
<sequence>MTVLSNQEMRFLDEVTLNTLKNLIELMEKSSLSSMRFEQEFSGVRHFVELSKEFKLHTSVQSDPCVENSNSESLKHPASVSLDLEKKEDLHWVTSPLVGTTYVALKPGSEPLVKIGDHVVIGAPLLIVEAMKVMNLIKSPVSGYVREIRFSDGNPVEYGEELLGIDTKS</sequence>
<keyword evidence="4" id="KW-0275">Fatty acid biosynthesis</keyword>
<dbReference type="InterPro" id="IPR011053">
    <property type="entry name" value="Single_hybrid_motif"/>
</dbReference>
<dbReference type="GO" id="GO:0003989">
    <property type="term" value="F:acetyl-CoA carboxylase activity"/>
    <property type="evidence" value="ECO:0007669"/>
    <property type="project" value="InterPro"/>
</dbReference>
<dbReference type="PANTHER" id="PTHR45266:SF3">
    <property type="entry name" value="OXALOACETATE DECARBOXYLASE ALPHA CHAIN"/>
    <property type="match status" value="1"/>
</dbReference>
<dbReference type="InterPro" id="IPR001249">
    <property type="entry name" value="AcCoA_biotinCC"/>
</dbReference>
<dbReference type="InterPro" id="IPR050709">
    <property type="entry name" value="Biotin_Carboxyl_Carrier/Decarb"/>
</dbReference>
<dbReference type="GO" id="GO:0009317">
    <property type="term" value="C:acetyl-CoA carboxylase complex"/>
    <property type="evidence" value="ECO:0007669"/>
    <property type="project" value="InterPro"/>
</dbReference>
<keyword evidence="4" id="KW-0276">Fatty acid metabolism</keyword>
<evidence type="ECO:0000313" key="7">
    <source>
        <dbReference type="Proteomes" id="UP000019112"/>
    </source>
</evidence>
<comment type="pathway">
    <text evidence="4">Lipid metabolism; fatty acid biosynthesis.</text>
</comment>
<dbReference type="PROSITE" id="PS50968">
    <property type="entry name" value="BIOTINYL_LIPOYL"/>
    <property type="match status" value="1"/>
</dbReference>
<keyword evidence="7" id="KW-1185">Reference proteome</keyword>
<reference evidence="6 7" key="1">
    <citation type="journal article" date="2014" name="FEMS Microbiol. Lett.">
        <title>Draft genome sequences of three Holospora species (Holospora obtusa, Holospora undulata, and Holospora elegans), endonuclear symbiotic bacteria of the ciliate Paramecium caudatum.</title>
        <authorList>
            <person name="Dohra H."/>
            <person name="Tanaka K."/>
            <person name="Suzuki T."/>
            <person name="Fujishima M."/>
            <person name="Suzuki H."/>
        </authorList>
    </citation>
    <scope>NUCLEOTIDE SEQUENCE [LARGE SCALE GENOMIC DNA]</scope>
    <source>
        <strain evidence="6 7">F1</strain>
    </source>
</reference>
<evidence type="ECO:0000313" key="6">
    <source>
        <dbReference type="EMBL" id="ETZ07450.1"/>
    </source>
</evidence>
<evidence type="ECO:0000256" key="1">
    <source>
        <dbReference type="ARBA" id="ARBA00003761"/>
    </source>
</evidence>
<dbReference type="Gene3D" id="2.40.50.100">
    <property type="match status" value="1"/>
</dbReference>